<evidence type="ECO:0000313" key="3">
    <source>
        <dbReference type="EMBL" id="OCF31959.1"/>
    </source>
</evidence>
<dbReference type="SUPFAM" id="SSF47616">
    <property type="entry name" value="GST C-terminal domain-like"/>
    <property type="match status" value="1"/>
</dbReference>
<dbReference type="SUPFAM" id="SSF52833">
    <property type="entry name" value="Thioredoxin-like"/>
    <property type="match status" value="1"/>
</dbReference>
<dbReference type="Gene3D" id="1.20.1050.10">
    <property type="match status" value="1"/>
</dbReference>
<feature type="domain" description="GST N-terminal" evidence="2">
    <location>
        <begin position="12"/>
        <end position="92"/>
    </location>
</feature>
<evidence type="ECO:0000259" key="2">
    <source>
        <dbReference type="PROSITE" id="PS50404"/>
    </source>
</evidence>
<reference evidence="4" key="2">
    <citation type="submission" date="2013-12" db="EMBL/GenBank/DDBJ databases">
        <title>Evolution of pathogenesis and genome organization in the Tremellales.</title>
        <authorList>
            <person name="Cuomo C."/>
            <person name="Litvintseva A."/>
            <person name="Heitman J."/>
            <person name="Chen Y."/>
            <person name="Sun S."/>
            <person name="Springer D."/>
            <person name="Dromer F."/>
            <person name="Young S."/>
            <person name="Zeng Q."/>
            <person name="Chapman S."/>
            <person name="Gujja S."/>
            <person name="Saif S."/>
            <person name="Birren B."/>
        </authorList>
    </citation>
    <scope>NUCLEOTIDE SEQUENCE [LARGE SCALE GENOMIC DNA]</scope>
    <source>
        <strain evidence="4">BCC8398</strain>
    </source>
</reference>
<dbReference type="STRING" id="1296120.A0A1B9GLK2"/>
<accession>A0A1B9GLK2</accession>
<gene>
    <name evidence="3" type="ORF">I316_06342</name>
</gene>
<dbReference type="AlphaFoldDB" id="A0A1B9GLK2"/>
<reference evidence="3 4" key="1">
    <citation type="submission" date="2013-07" db="EMBL/GenBank/DDBJ databases">
        <title>The Genome Sequence of Cryptococcus heveanensis BCC8398.</title>
        <authorList>
            <consortium name="The Broad Institute Genome Sequencing Platform"/>
            <person name="Cuomo C."/>
            <person name="Litvintseva A."/>
            <person name="Chen Y."/>
            <person name="Heitman J."/>
            <person name="Sun S."/>
            <person name="Springer D."/>
            <person name="Dromer F."/>
            <person name="Young S.K."/>
            <person name="Zeng Q."/>
            <person name="Gargeya S."/>
            <person name="Fitzgerald M."/>
            <person name="Abouelleil A."/>
            <person name="Alvarado L."/>
            <person name="Berlin A.M."/>
            <person name="Chapman S.B."/>
            <person name="Dewar J."/>
            <person name="Goldberg J."/>
            <person name="Griggs A."/>
            <person name="Gujja S."/>
            <person name="Hansen M."/>
            <person name="Howarth C."/>
            <person name="Imamovic A."/>
            <person name="Larimer J."/>
            <person name="McCowan C."/>
            <person name="Murphy C."/>
            <person name="Pearson M."/>
            <person name="Priest M."/>
            <person name="Roberts A."/>
            <person name="Saif S."/>
            <person name="Shea T."/>
            <person name="Sykes S."/>
            <person name="Wortman J."/>
            <person name="Nusbaum C."/>
            <person name="Birren B."/>
        </authorList>
    </citation>
    <scope>NUCLEOTIDE SEQUENCE [LARGE SCALE GENOMIC DNA]</scope>
    <source>
        <strain evidence="3 4">BCC8398</strain>
    </source>
</reference>
<dbReference type="EMBL" id="KI669511">
    <property type="protein sequence ID" value="OCF31959.1"/>
    <property type="molecule type" value="Genomic_DNA"/>
</dbReference>
<keyword evidence="4" id="KW-1185">Reference proteome</keyword>
<dbReference type="InterPro" id="IPR036249">
    <property type="entry name" value="Thioredoxin-like_sf"/>
</dbReference>
<dbReference type="Pfam" id="PF13409">
    <property type="entry name" value="GST_N_2"/>
    <property type="match status" value="1"/>
</dbReference>
<dbReference type="InterPro" id="IPR054416">
    <property type="entry name" value="GST_UstS-like_C"/>
</dbReference>
<organism evidence="3 4">
    <name type="scientific">Kwoniella heveanensis BCC8398</name>
    <dbReference type="NCBI Taxonomy" id="1296120"/>
    <lineage>
        <taxon>Eukaryota</taxon>
        <taxon>Fungi</taxon>
        <taxon>Dikarya</taxon>
        <taxon>Basidiomycota</taxon>
        <taxon>Agaricomycotina</taxon>
        <taxon>Tremellomycetes</taxon>
        <taxon>Tremellales</taxon>
        <taxon>Cryptococcaceae</taxon>
        <taxon>Kwoniella</taxon>
    </lineage>
</organism>
<dbReference type="InterPro" id="IPR036282">
    <property type="entry name" value="Glutathione-S-Trfase_C_sf"/>
</dbReference>
<sequence>MTKYTLYQLVGDAANPDGRVISPHVWKTKLDLALLGLDVNTSGKTFPQIRGELSEITKNPAVTVPTIEVDGQYTTDSWKIAEYLEEEHGTADKSVFGGSPAGKDFAKFIEIWSNTTFANELRPLVGASIFDQFDAPSKEYFIKSKFGGDQAKHSGLVEKFKDSSALEAQLSSARKQLATIESLLSYKKEKGQPLWLIGSGASHADFCLFGWYASSSLHPAVENGVWRHDENPLVGEWLDLILGSGLVDKKQLKNDESKGDEEDEAARKRRKL</sequence>
<dbReference type="PROSITE" id="PS50404">
    <property type="entry name" value="GST_NTER"/>
    <property type="match status" value="1"/>
</dbReference>
<dbReference type="Proteomes" id="UP000092666">
    <property type="component" value="Unassembled WGS sequence"/>
</dbReference>
<name>A0A1B9GLK2_9TREE</name>
<evidence type="ECO:0000313" key="4">
    <source>
        <dbReference type="Proteomes" id="UP000092666"/>
    </source>
</evidence>
<protein>
    <recommendedName>
        <fullName evidence="2">GST N-terminal domain-containing protein</fullName>
    </recommendedName>
</protein>
<feature type="region of interest" description="Disordered" evidence="1">
    <location>
        <begin position="252"/>
        <end position="272"/>
    </location>
</feature>
<dbReference type="Gene3D" id="3.40.30.10">
    <property type="entry name" value="Glutaredoxin"/>
    <property type="match status" value="1"/>
</dbReference>
<proteinExistence type="predicted"/>
<dbReference type="Pfam" id="PF22041">
    <property type="entry name" value="GST_C_7"/>
    <property type="match status" value="1"/>
</dbReference>
<dbReference type="InterPro" id="IPR004045">
    <property type="entry name" value="Glutathione_S-Trfase_N"/>
</dbReference>
<evidence type="ECO:0000256" key="1">
    <source>
        <dbReference type="SAM" id="MobiDB-lite"/>
    </source>
</evidence>
<dbReference type="OrthoDB" id="4951845at2759"/>